<proteinExistence type="predicted"/>
<dbReference type="EMBL" id="JAUSSU010000007">
    <property type="protein sequence ID" value="MDQ0114205.1"/>
    <property type="molecule type" value="Genomic_DNA"/>
</dbReference>
<protein>
    <recommendedName>
        <fullName evidence="1">DUF4180 domain-containing protein</fullName>
    </recommendedName>
</protein>
<feature type="domain" description="DUF4180" evidence="1">
    <location>
        <begin position="9"/>
        <end position="118"/>
    </location>
</feature>
<dbReference type="Proteomes" id="UP001229346">
    <property type="component" value="Unassembled WGS sequence"/>
</dbReference>
<evidence type="ECO:0000313" key="3">
    <source>
        <dbReference type="Proteomes" id="UP001229346"/>
    </source>
</evidence>
<organism evidence="2 3">
    <name type="scientific">Paenibacillus harenae</name>
    <dbReference type="NCBI Taxonomy" id="306543"/>
    <lineage>
        <taxon>Bacteria</taxon>
        <taxon>Bacillati</taxon>
        <taxon>Bacillota</taxon>
        <taxon>Bacilli</taxon>
        <taxon>Bacillales</taxon>
        <taxon>Paenibacillaceae</taxon>
        <taxon>Paenibacillus</taxon>
    </lineage>
</organism>
<name>A0ABT9U684_PAEHA</name>
<evidence type="ECO:0000259" key="1">
    <source>
        <dbReference type="Pfam" id="PF13788"/>
    </source>
</evidence>
<dbReference type="InterPro" id="IPR025438">
    <property type="entry name" value="DUF4180"/>
</dbReference>
<reference evidence="2 3" key="1">
    <citation type="submission" date="2023-07" db="EMBL/GenBank/DDBJ databases">
        <title>Sorghum-associated microbial communities from plants grown in Nebraska, USA.</title>
        <authorList>
            <person name="Schachtman D."/>
        </authorList>
    </citation>
    <scope>NUCLEOTIDE SEQUENCE [LARGE SCALE GENOMIC DNA]</scope>
    <source>
        <strain evidence="2 3">CC482</strain>
    </source>
</reference>
<evidence type="ECO:0000313" key="2">
    <source>
        <dbReference type="EMBL" id="MDQ0114205.1"/>
    </source>
</evidence>
<gene>
    <name evidence="2" type="ORF">J2T15_003660</name>
</gene>
<comment type="caution">
    <text evidence="2">The sequence shown here is derived from an EMBL/GenBank/DDBJ whole genome shotgun (WGS) entry which is preliminary data.</text>
</comment>
<dbReference type="RefSeq" id="WP_307205527.1">
    <property type="nucleotide sequence ID" value="NZ_JAUSSU010000007.1"/>
</dbReference>
<keyword evidence="3" id="KW-1185">Reference proteome</keyword>
<sequence>MKITKVETNGENIAVVSSSEIVIMDVQSALDLMATVRYETDCDRFVINKNLLTENFFELKTRLAGEILQKFINYHVKVGIYGDFSAYPSQNLQDFIYECNKGTDFCFLPTEQQAIEKLSGLK</sequence>
<accession>A0ABT9U684</accession>
<dbReference type="Pfam" id="PF13788">
    <property type="entry name" value="DUF4180"/>
    <property type="match status" value="1"/>
</dbReference>